<protein>
    <submittedName>
        <fullName evidence="1">Uncharacterized protein</fullName>
    </submittedName>
</protein>
<dbReference type="EMBL" id="QTSX02002376">
    <property type="protein sequence ID" value="KAJ9075760.1"/>
    <property type="molecule type" value="Genomic_DNA"/>
</dbReference>
<comment type="caution">
    <text evidence="1">The sequence shown here is derived from an EMBL/GenBank/DDBJ whole genome shotgun (WGS) entry which is preliminary data.</text>
</comment>
<reference evidence="1" key="1">
    <citation type="submission" date="2022-04" db="EMBL/GenBank/DDBJ databases">
        <title>Genome of the entomopathogenic fungus Entomophthora muscae.</title>
        <authorList>
            <person name="Elya C."/>
            <person name="Lovett B.R."/>
            <person name="Lee E."/>
            <person name="Macias A.M."/>
            <person name="Hajek A.E."/>
            <person name="De Bivort B.L."/>
            <person name="Kasson M.T."/>
            <person name="De Fine Licht H.H."/>
            <person name="Stajich J.E."/>
        </authorList>
    </citation>
    <scope>NUCLEOTIDE SEQUENCE</scope>
    <source>
        <strain evidence="1">Berkeley</strain>
    </source>
</reference>
<accession>A0ACC2TM09</accession>
<name>A0ACC2TM09_9FUNG</name>
<evidence type="ECO:0000313" key="1">
    <source>
        <dbReference type="EMBL" id="KAJ9075760.1"/>
    </source>
</evidence>
<gene>
    <name evidence="1" type="ORF">DSO57_1032617</name>
</gene>
<dbReference type="Proteomes" id="UP001165960">
    <property type="component" value="Unassembled WGS sequence"/>
</dbReference>
<proteinExistence type="predicted"/>
<organism evidence="1 2">
    <name type="scientific">Entomophthora muscae</name>
    <dbReference type="NCBI Taxonomy" id="34485"/>
    <lineage>
        <taxon>Eukaryota</taxon>
        <taxon>Fungi</taxon>
        <taxon>Fungi incertae sedis</taxon>
        <taxon>Zoopagomycota</taxon>
        <taxon>Entomophthoromycotina</taxon>
        <taxon>Entomophthoromycetes</taxon>
        <taxon>Entomophthorales</taxon>
        <taxon>Entomophthoraceae</taxon>
        <taxon>Entomophthora</taxon>
    </lineage>
</organism>
<keyword evidence="2" id="KW-1185">Reference proteome</keyword>
<sequence>MTQKHRLSKTVHPYSTPGKTKGSEPLKSESINYKNHAAGDQPKQQDQHNVPPQKPAAEPYGVLMYEEDGTYHEAPIIEVKKSSALKNPSQKSQQTNKFKPKPAVPLPVVKPPKFNVLKPLTDTHVPISLYNLAEIALSVRAQMIQYLGTTCVHNTPDQFNVDHTPLLD</sequence>
<evidence type="ECO:0000313" key="2">
    <source>
        <dbReference type="Proteomes" id="UP001165960"/>
    </source>
</evidence>